<dbReference type="Proteomes" id="UP000533641">
    <property type="component" value="Unassembled WGS sequence"/>
</dbReference>
<protein>
    <submittedName>
        <fullName evidence="1">Uncharacterized protein</fullName>
    </submittedName>
</protein>
<evidence type="ECO:0000313" key="1">
    <source>
        <dbReference type="EMBL" id="MBB4272331.1"/>
    </source>
</evidence>
<reference evidence="1 2" key="1">
    <citation type="submission" date="2020-08" db="EMBL/GenBank/DDBJ databases">
        <title>Genomic Encyclopedia of Type Strains, Phase IV (KMG-V): Genome sequencing to study the core and pangenomes of soil and plant-associated prokaryotes.</title>
        <authorList>
            <person name="Whitman W."/>
        </authorList>
    </citation>
    <scope>NUCLEOTIDE SEQUENCE [LARGE SCALE GENOMIC DNA]</scope>
    <source>
        <strain evidence="1 2">SEMIA 402</strain>
    </source>
</reference>
<name>A0A7W6WBV1_9HYPH</name>
<dbReference type="RefSeq" id="WP_183922151.1">
    <property type="nucleotide sequence ID" value="NZ_JACIGM010000001.1"/>
</dbReference>
<comment type="caution">
    <text evidence="1">The sequence shown here is derived from an EMBL/GenBank/DDBJ whole genome shotgun (WGS) entry which is preliminary data.</text>
</comment>
<dbReference type="AlphaFoldDB" id="A0A7W6WBV1"/>
<gene>
    <name evidence="1" type="ORF">GGE12_000073</name>
</gene>
<accession>A0A7W6WBV1</accession>
<organism evidence="1 2">
    <name type="scientific">Rhizobium mongolense</name>
    <dbReference type="NCBI Taxonomy" id="57676"/>
    <lineage>
        <taxon>Bacteria</taxon>
        <taxon>Pseudomonadati</taxon>
        <taxon>Pseudomonadota</taxon>
        <taxon>Alphaproteobacteria</taxon>
        <taxon>Hyphomicrobiales</taxon>
        <taxon>Rhizobiaceae</taxon>
        <taxon>Rhizobium/Agrobacterium group</taxon>
        <taxon>Rhizobium</taxon>
    </lineage>
</organism>
<evidence type="ECO:0000313" key="2">
    <source>
        <dbReference type="Proteomes" id="UP000533641"/>
    </source>
</evidence>
<proteinExistence type="predicted"/>
<dbReference type="EMBL" id="JACIGM010000001">
    <property type="protein sequence ID" value="MBB4272331.1"/>
    <property type="molecule type" value="Genomic_DNA"/>
</dbReference>
<sequence>MTTLTTSWNGHPGLPAYIDFLEWALRHEETRQAFRRSTGNAPIPAGERLQRFSDWVEANLYGRPEDFPAEAEAA</sequence>